<dbReference type="EC" id="2.7.4.9" evidence="2 11"/>
<comment type="similarity">
    <text evidence="1 11">Belongs to the thymidylate kinase family.</text>
</comment>
<keyword evidence="7 11" id="KW-0418">Kinase</keyword>
<dbReference type="Gene3D" id="3.40.50.300">
    <property type="entry name" value="P-loop containing nucleotide triphosphate hydrolases"/>
    <property type="match status" value="1"/>
</dbReference>
<sequence length="205" mass="22913">MKPLFIVIEGLDGAGKSTAIGFIKEYFEKKSCKAVFTREPGGTKVAEEIRGLALREYDDELVASDTELLLMYASRIQHVEALIKPSLNNGVTVVSDRFYWSSLAYQGGGRQLGFEKIESLNKTFLSECEPDIVIYLDIDPAVGLARAGKVGSPDRIEKAGLEFFDRARKVFQNLVKENDNAFQIDASNSLEEIKQDLSEILDKYF</sequence>
<evidence type="ECO:0000256" key="10">
    <source>
        <dbReference type="ARBA" id="ARBA00048743"/>
    </source>
</evidence>
<evidence type="ECO:0000256" key="3">
    <source>
        <dbReference type="ARBA" id="ARBA00017144"/>
    </source>
</evidence>
<comment type="function">
    <text evidence="11">Phosphorylation of dTMP to form dTDP in both de novo and salvage pathways of dTTP synthesis.</text>
</comment>
<keyword evidence="5 11" id="KW-0545">Nucleotide biosynthesis</keyword>
<evidence type="ECO:0000256" key="5">
    <source>
        <dbReference type="ARBA" id="ARBA00022727"/>
    </source>
</evidence>
<evidence type="ECO:0000256" key="6">
    <source>
        <dbReference type="ARBA" id="ARBA00022741"/>
    </source>
</evidence>
<evidence type="ECO:0000313" key="13">
    <source>
        <dbReference type="EMBL" id="MFC4893023.1"/>
    </source>
</evidence>
<proteinExistence type="inferred from homology"/>
<name>A0ABV9TEF3_9GAMM</name>
<evidence type="ECO:0000256" key="1">
    <source>
        <dbReference type="ARBA" id="ARBA00009776"/>
    </source>
</evidence>
<keyword evidence="8 11" id="KW-0067">ATP-binding</keyword>
<accession>A0ABV9TEF3</accession>
<dbReference type="InterPro" id="IPR027417">
    <property type="entry name" value="P-loop_NTPase"/>
</dbReference>
<dbReference type="GO" id="GO:0004798">
    <property type="term" value="F:dTMP kinase activity"/>
    <property type="evidence" value="ECO:0007669"/>
    <property type="project" value="UniProtKB-EC"/>
</dbReference>
<dbReference type="Pfam" id="PF02223">
    <property type="entry name" value="Thymidylate_kin"/>
    <property type="match status" value="1"/>
</dbReference>
<evidence type="ECO:0000259" key="12">
    <source>
        <dbReference type="Pfam" id="PF02223"/>
    </source>
</evidence>
<dbReference type="InterPro" id="IPR039430">
    <property type="entry name" value="Thymidylate_kin-like_dom"/>
</dbReference>
<dbReference type="PROSITE" id="PS01331">
    <property type="entry name" value="THYMIDYLATE_KINASE"/>
    <property type="match status" value="1"/>
</dbReference>
<reference evidence="14" key="1">
    <citation type="journal article" date="2019" name="Int. J. Syst. Evol. Microbiol.">
        <title>The Global Catalogue of Microorganisms (GCM) 10K type strain sequencing project: providing services to taxonomists for standard genome sequencing and annotation.</title>
        <authorList>
            <consortium name="The Broad Institute Genomics Platform"/>
            <consortium name="The Broad Institute Genome Sequencing Center for Infectious Disease"/>
            <person name="Wu L."/>
            <person name="Ma J."/>
        </authorList>
    </citation>
    <scope>NUCLEOTIDE SEQUENCE [LARGE SCALE GENOMIC DNA]</scope>
    <source>
        <strain evidence="14">CGMCC 1.13718</strain>
    </source>
</reference>
<gene>
    <name evidence="11 13" type="primary">tmk</name>
    <name evidence="13" type="ORF">ACFPDQ_08160</name>
</gene>
<protein>
    <recommendedName>
        <fullName evidence="3 11">Thymidylate kinase</fullName>
        <ecNumber evidence="2 11">2.7.4.9</ecNumber>
    </recommendedName>
    <alternativeName>
        <fullName evidence="9 11">dTMP kinase</fullName>
    </alternativeName>
</protein>
<dbReference type="SUPFAM" id="SSF52540">
    <property type="entry name" value="P-loop containing nucleoside triphosphate hydrolases"/>
    <property type="match status" value="1"/>
</dbReference>
<dbReference type="CDD" id="cd01672">
    <property type="entry name" value="TMPK"/>
    <property type="match status" value="1"/>
</dbReference>
<keyword evidence="14" id="KW-1185">Reference proteome</keyword>
<dbReference type="PANTHER" id="PTHR10344:SF4">
    <property type="entry name" value="UMP-CMP KINASE 2, MITOCHONDRIAL"/>
    <property type="match status" value="1"/>
</dbReference>
<evidence type="ECO:0000256" key="8">
    <source>
        <dbReference type="ARBA" id="ARBA00022840"/>
    </source>
</evidence>
<keyword evidence="6 11" id="KW-0547">Nucleotide-binding</keyword>
<evidence type="ECO:0000313" key="14">
    <source>
        <dbReference type="Proteomes" id="UP001595926"/>
    </source>
</evidence>
<evidence type="ECO:0000256" key="2">
    <source>
        <dbReference type="ARBA" id="ARBA00012980"/>
    </source>
</evidence>
<keyword evidence="4 11" id="KW-0808">Transferase</keyword>
<feature type="domain" description="Thymidylate kinase-like" evidence="12">
    <location>
        <begin position="8"/>
        <end position="196"/>
    </location>
</feature>
<dbReference type="InterPro" id="IPR018095">
    <property type="entry name" value="Thymidylate_kin_CS"/>
</dbReference>
<dbReference type="HAMAP" id="MF_00165">
    <property type="entry name" value="Thymidylate_kinase"/>
    <property type="match status" value="1"/>
</dbReference>
<dbReference type="PANTHER" id="PTHR10344">
    <property type="entry name" value="THYMIDYLATE KINASE"/>
    <property type="match status" value="1"/>
</dbReference>
<dbReference type="EMBL" id="JBHSJH010000003">
    <property type="protein sequence ID" value="MFC4893023.1"/>
    <property type="molecule type" value="Genomic_DNA"/>
</dbReference>
<dbReference type="RefSeq" id="WP_119330985.1">
    <property type="nucleotide sequence ID" value="NZ_JBHSJH010000003.1"/>
</dbReference>
<dbReference type="InterPro" id="IPR018094">
    <property type="entry name" value="Thymidylate_kinase"/>
</dbReference>
<evidence type="ECO:0000256" key="7">
    <source>
        <dbReference type="ARBA" id="ARBA00022777"/>
    </source>
</evidence>
<evidence type="ECO:0000256" key="9">
    <source>
        <dbReference type="ARBA" id="ARBA00029962"/>
    </source>
</evidence>
<evidence type="ECO:0000256" key="4">
    <source>
        <dbReference type="ARBA" id="ARBA00022679"/>
    </source>
</evidence>
<feature type="binding site" evidence="11">
    <location>
        <begin position="10"/>
        <end position="17"/>
    </location>
    <ligand>
        <name>ATP</name>
        <dbReference type="ChEBI" id="CHEBI:30616"/>
    </ligand>
</feature>
<evidence type="ECO:0000256" key="11">
    <source>
        <dbReference type="HAMAP-Rule" id="MF_00165"/>
    </source>
</evidence>
<comment type="caution">
    <text evidence="13">The sequence shown here is derived from an EMBL/GenBank/DDBJ whole genome shotgun (WGS) entry which is preliminary data.</text>
</comment>
<dbReference type="Proteomes" id="UP001595926">
    <property type="component" value="Unassembled WGS sequence"/>
</dbReference>
<comment type="catalytic activity">
    <reaction evidence="10 11">
        <text>dTMP + ATP = dTDP + ADP</text>
        <dbReference type="Rhea" id="RHEA:13517"/>
        <dbReference type="ChEBI" id="CHEBI:30616"/>
        <dbReference type="ChEBI" id="CHEBI:58369"/>
        <dbReference type="ChEBI" id="CHEBI:63528"/>
        <dbReference type="ChEBI" id="CHEBI:456216"/>
        <dbReference type="EC" id="2.7.4.9"/>
    </reaction>
</comment>
<organism evidence="13 14">
    <name type="scientific">Pseudofrancisella aestuarii</name>
    <dbReference type="NCBI Taxonomy" id="2670347"/>
    <lineage>
        <taxon>Bacteria</taxon>
        <taxon>Pseudomonadati</taxon>
        <taxon>Pseudomonadota</taxon>
        <taxon>Gammaproteobacteria</taxon>
        <taxon>Thiotrichales</taxon>
        <taxon>Francisellaceae</taxon>
        <taxon>Pseudofrancisella</taxon>
    </lineage>
</organism>
<dbReference type="NCBIfam" id="TIGR00041">
    <property type="entry name" value="DTMP_kinase"/>
    <property type="match status" value="1"/>
</dbReference>